<keyword evidence="3" id="KW-1185">Reference proteome</keyword>
<evidence type="ECO:0000256" key="1">
    <source>
        <dbReference type="SAM" id="MobiDB-lite"/>
    </source>
</evidence>
<protein>
    <submittedName>
        <fullName evidence="2">Uncharacterized protein</fullName>
    </submittedName>
</protein>
<feature type="compositionally biased region" description="Acidic residues" evidence="1">
    <location>
        <begin position="17"/>
        <end position="35"/>
    </location>
</feature>
<evidence type="ECO:0000313" key="3">
    <source>
        <dbReference type="Proteomes" id="UP000281553"/>
    </source>
</evidence>
<organism evidence="2 3">
    <name type="scientific">Dibothriocephalus latus</name>
    <name type="common">Fish tapeworm</name>
    <name type="synonym">Diphyllobothrium latum</name>
    <dbReference type="NCBI Taxonomy" id="60516"/>
    <lineage>
        <taxon>Eukaryota</taxon>
        <taxon>Metazoa</taxon>
        <taxon>Spiralia</taxon>
        <taxon>Lophotrochozoa</taxon>
        <taxon>Platyhelminthes</taxon>
        <taxon>Cestoda</taxon>
        <taxon>Eucestoda</taxon>
        <taxon>Diphyllobothriidea</taxon>
        <taxon>Diphyllobothriidae</taxon>
        <taxon>Dibothriocephalus</taxon>
    </lineage>
</organism>
<dbReference type="EMBL" id="UYRU01108427">
    <property type="protein sequence ID" value="VDN43580.1"/>
    <property type="molecule type" value="Genomic_DNA"/>
</dbReference>
<name>A0A3P7NRR3_DIBLA</name>
<gene>
    <name evidence="2" type="ORF">DILT_LOCUS19125</name>
</gene>
<accession>A0A3P7NRR3</accession>
<feature type="region of interest" description="Disordered" evidence="1">
    <location>
        <begin position="1"/>
        <end position="35"/>
    </location>
</feature>
<evidence type="ECO:0000313" key="2">
    <source>
        <dbReference type="EMBL" id="VDN43580.1"/>
    </source>
</evidence>
<proteinExistence type="predicted"/>
<dbReference type="AlphaFoldDB" id="A0A3P7NRR3"/>
<feature type="non-terminal residue" evidence="2">
    <location>
        <position position="35"/>
    </location>
</feature>
<sequence length="35" mass="3964">MKDRIGTGSQDSLFEISEMESIIEEDDVGDDEEED</sequence>
<reference evidence="2 3" key="1">
    <citation type="submission" date="2018-11" db="EMBL/GenBank/DDBJ databases">
        <authorList>
            <consortium name="Pathogen Informatics"/>
        </authorList>
    </citation>
    <scope>NUCLEOTIDE SEQUENCE [LARGE SCALE GENOMIC DNA]</scope>
</reference>
<dbReference type="Proteomes" id="UP000281553">
    <property type="component" value="Unassembled WGS sequence"/>
</dbReference>